<sequence length="111" mass="12557">MMVTDETKFEGCSLARHQFLKIACQLEKKHMLGAFSLLKVIESELQAYLSVTKGRVVVKRFQELFAQTKYKEAAELAAQSPQGVLRTPDTVAKFQCKLGKHHHCCNTLELC</sequence>
<dbReference type="Gene3D" id="1.25.40.30">
    <property type="match status" value="1"/>
</dbReference>
<evidence type="ECO:0008006" key="3">
    <source>
        <dbReference type="Google" id="ProtNLM"/>
    </source>
</evidence>
<dbReference type="InterPro" id="IPR026206">
    <property type="entry name" value="HAUS3"/>
</dbReference>
<dbReference type="AlphaFoldDB" id="A0A0S3STG8"/>
<dbReference type="GO" id="GO:0051225">
    <property type="term" value="P:spindle assembly"/>
    <property type="evidence" value="ECO:0007669"/>
    <property type="project" value="InterPro"/>
</dbReference>
<dbReference type="InterPro" id="IPR016024">
    <property type="entry name" value="ARM-type_fold"/>
</dbReference>
<keyword evidence="2" id="KW-1185">Reference proteome</keyword>
<dbReference type="EMBL" id="AP015041">
    <property type="protein sequence ID" value="BAT96136.1"/>
    <property type="molecule type" value="Genomic_DNA"/>
</dbReference>
<dbReference type="GO" id="GO:0005815">
    <property type="term" value="C:microtubule organizing center"/>
    <property type="evidence" value="ECO:0007669"/>
    <property type="project" value="TreeGrafter"/>
</dbReference>
<dbReference type="GO" id="GO:0031023">
    <property type="term" value="P:microtubule organizing center organization"/>
    <property type="evidence" value="ECO:0007669"/>
    <property type="project" value="TreeGrafter"/>
</dbReference>
<dbReference type="Proteomes" id="UP000291084">
    <property type="component" value="Chromosome 8"/>
</dbReference>
<reference evidence="1 2" key="1">
    <citation type="journal article" date="2015" name="Sci. Rep.">
        <title>The power of single molecule real-time sequencing technology in the de novo assembly of a eukaryotic genome.</title>
        <authorList>
            <person name="Sakai H."/>
            <person name="Naito K."/>
            <person name="Ogiso-Tanaka E."/>
            <person name="Takahashi Y."/>
            <person name="Iseki K."/>
            <person name="Muto C."/>
            <person name="Satou K."/>
            <person name="Teruya K."/>
            <person name="Shiroma A."/>
            <person name="Shimoji M."/>
            <person name="Hirano T."/>
            <person name="Itoh T."/>
            <person name="Kaga A."/>
            <person name="Tomooka N."/>
        </authorList>
    </citation>
    <scope>NUCLEOTIDE SEQUENCE [LARGE SCALE GENOMIC DNA]</scope>
    <source>
        <strain evidence="2">cv. Shumari</strain>
    </source>
</reference>
<dbReference type="PANTHER" id="PTHR19378:SF0">
    <property type="entry name" value="HAUS AUGMIN-LIKE COMPLEX SUBUNIT 3"/>
    <property type="match status" value="1"/>
</dbReference>
<evidence type="ECO:0000313" key="1">
    <source>
        <dbReference type="EMBL" id="BAT96136.1"/>
    </source>
</evidence>
<gene>
    <name evidence="1" type="primary">Vigan.08G302300</name>
    <name evidence="1" type="ORF">VIGAN_08302300</name>
</gene>
<dbReference type="InterPro" id="IPR012331">
    <property type="entry name" value="Clathrin_H-chain_linker"/>
</dbReference>
<dbReference type="PANTHER" id="PTHR19378">
    <property type="entry name" value="GOLGIN- RELATED"/>
    <property type="match status" value="1"/>
</dbReference>
<accession>A0A0S3STG8</accession>
<dbReference type="OrthoDB" id="2159690at2759"/>
<protein>
    <recommendedName>
        <fullName evidence="3">CTLH domain-containing protein</fullName>
    </recommendedName>
</protein>
<proteinExistence type="predicted"/>
<dbReference type="GO" id="GO:0072686">
    <property type="term" value="C:mitotic spindle"/>
    <property type="evidence" value="ECO:0007669"/>
    <property type="project" value="TreeGrafter"/>
</dbReference>
<evidence type="ECO:0000313" key="2">
    <source>
        <dbReference type="Proteomes" id="UP000291084"/>
    </source>
</evidence>
<dbReference type="Pfam" id="PF13838">
    <property type="entry name" value="Clathrin_H_link"/>
    <property type="match status" value="1"/>
</dbReference>
<dbReference type="SUPFAM" id="SSF48371">
    <property type="entry name" value="ARM repeat"/>
    <property type="match status" value="1"/>
</dbReference>
<dbReference type="GO" id="GO:0070652">
    <property type="term" value="C:HAUS complex"/>
    <property type="evidence" value="ECO:0007669"/>
    <property type="project" value="InterPro"/>
</dbReference>
<organism evidence="1 2">
    <name type="scientific">Vigna angularis var. angularis</name>
    <dbReference type="NCBI Taxonomy" id="157739"/>
    <lineage>
        <taxon>Eukaryota</taxon>
        <taxon>Viridiplantae</taxon>
        <taxon>Streptophyta</taxon>
        <taxon>Embryophyta</taxon>
        <taxon>Tracheophyta</taxon>
        <taxon>Spermatophyta</taxon>
        <taxon>Magnoliopsida</taxon>
        <taxon>eudicotyledons</taxon>
        <taxon>Gunneridae</taxon>
        <taxon>Pentapetalae</taxon>
        <taxon>rosids</taxon>
        <taxon>fabids</taxon>
        <taxon>Fabales</taxon>
        <taxon>Fabaceae</taxon>
        <taxon>Papilionoideae</taxon>
        <taxon>50 kb inversion clade</taxon>
        <taxon>NPAAA clade</taxon>
        <taxon>indigoferoid/millettioid clade</taxon>
        <taxon>Phaseoleae</taxon>
        <taxon>Vigna</taxon>
    </lineage>
</organism>
<name>A0A0S3STG8_PHAAN</name>